<comment type="subcellular location">
    <subcellularLocation>
        <location evidence="1">Endoplasmic reticulum membrane</location>
        <topology evidence="1">Multi-pass membrane protein</topology>
    </subcellularLocation>
</comment>
<proteinExistence type="predicted"/>
<reference evidence="9" key="1">
    <citation type="submission" date="2014-05" db="EMBL/GenBank/DDBJ databases">
        <title>The transcriptome of the halophilic microalga Tetraselmis sp. GSL018 isolated from the Great Salt Lake, Utah.</title>
        <authorList>
            <person name="Jinkerson R.E."/>
            <person name="D'Adamo S."/>
            <person name="Posewitz M.C."/>
        </authorList>
    </citation>
    <scope>NUCLEOTIDE SEQUENCE</scope>
    <source>
        <strain evidence="9">GSL018</strain>
    </source>
</reference>
<evidence type="ECO:0000256" key="6">
    <source>
        <dbReference type="ARBA" id="ARBA00022989"/>
    </source>
</evidence>
<evidence type="ECO:0000256" key="7">
    <source>
        <dbReference type="ARBA" id="ARBA00023136"/>
    </source>
</evidence>
<dbReference type="EMBL" id="GBEZ01017616">
    <property type="protein sequence ID" value="JAC68733.1"/>
    <property type="molecule type" value="Transcribed_RNA"/>
</dbReference>
<evidence type="ECO:0000256" key="3">
    <source>
        <dbReference type="ARBA" id="ARBA00022502"/>
    </source>
</evidence>
<dbReference type="UniPathway" id="UPA00196"/>
<accession>A0A061R9T1</accession>
<keyword evidence="6 8" id="KW-1133">Transmembrane helix</keyword>
<dbReference type="InterPro" id="IPR009580">
    <property type="entry name" value="GPI_biosynthesis_protein_Pig-F"/>
</dbReference>
<keyword evidence="3" id="KW-0337">GPI-anchor biosynthesis</keyword>
<evidence type="ECO:0000256" key="8">
    <source>
        <dbReference type="SAM" id="Phobius"/>
    </source>
</evidence>
<sequence length="242" mass="25714">AAIVGKPKSFCYSGLLCERQNWDVMIWTEAAFRLHKNNRLSFLHTTVALLTVVVSHFACHNLVDPSVTLILTGVFTASIVSTWLFLSRTCELNSAAKACERLWLWTKAAALCHFLAIAGGAPLFRGTLGTLIFAAELAALLAVPLSRLEADCRSAPGSLLPLVACWLSASAEGRARDGRIVSIEVAGTALGCAFGLWSLALDWAAGWQEWPSGPMLSSICGFCLGQVASTGFQIAGADAKTA</sequence>
<feature type="transmembrane region" description="Helical" evidence="8">
    <location>
        <begin position="102"/>
        <end position="121"/>
    </location>
</feature>
<evidence type="ECO:0000256" key="1">
    <source>
        <dbReference type="ARBA" id="ARBA00004477"/>
    </source>
</evidence>
<dbReference type="GO" id="GO:0005789">
    <property type="term" value="C:endoplasmic reticulum membrane"/>
    <property type="evidence" value="ECO:0007669"/>
    <property type="project" value="UniProtKB-SubCell"/>
</dbReference>
<name>A0A061R9T1_9CHLO</name>
<feature type="transmembrane region" description="Helical" evidence="8">
    <location>
        <begin position="69"/>
        <end position="90"/>
    </location>
</feature>
<dbReference type="AlphaFoldDB" id="A0A061R9T1"/>
<keyword evidence="4 8" id="KW-0812">Transmembrane</keyword>
<keyword evidence="7 8" id="KW-0472">Membrane</keyword>
<feature type="transmembrane region" description="Helical" evidence="8">
    <location>
        <begin position="42"/>
        <end position="63"/>
    </location>
</feature>
<organism evidence="9">
    <name type="scientific">Tetraselmis sp. GSL018</name>
    <dbReference type="NCBI Taxonomy" id="582737"/>
    <lineage>
        <taxon>Eukaryota</taxon>
        <taxon>Viridiplantae</taxon>
        <taxon>Chlorophyta</taxon>
        <taxon>core chlorophytes</taxon>
        <taxon>Chlorodendrophyceae</taxon>
        <taxon>Chlorodendrales</taxon>
        <taxon>Chlorodendraceae</taxon>
        <taxon>Tetraselmis</taxon>
    </lineage>
</organism>
<evidence type="ECO:0000256" key="2">
    <source>
        <dbReference type="ARBA" id="ARBA00004687"/>
    </source>
</evidence>
<dbReference type="GO" id="GO:0006506">
    <property type="term" value="P:GPI anchor biosynthetic process"/>
    <property type="evidence" value="ECO:0007669"/>
    <property type="project" value="UniProtKB-UniPathway"/>
</dbReference>
<evidence type="ECO:0000256" key="4">
    <source>
        <dbReference type="ARBA" id="ARBA00022692"/>
    </source>
</evidence>
<evidence type="ECO:0000313" key="9">
    <source>
        <dbReference type="EMBL" id="JAC68733.1"/>
    </source>
</evidence>
<evidence type="ECO:0000256" key="5">
    <source>
        <dbReference type="ARBA" id="ARBA00022824"/>
    </source>
</evidence>
<comment type="pathway">
    <text evidence="2">Glycolipid biosynthesis; glycosylphosphatidylinositol-anchor biosynthesis.</text>
</comment>
<feature type="non-terminal residue" evidence="9">
    <location>
        <position position="1"/>
    </location>
</feature>
<dbReference type="Pfam" id="PF06699">
    <property type="entry name" value="PIG-F"/>
    <property type="match status" value="1"/>
</dbReference>
<protein>
    <submittedName>
        <fullName evidence="9">Uncharacterized protein</fullName>
    </submittedName>
</protein>
<gene>
    <name evidence="9" type="ORF">TSPGSL018_8040</name>
</gene>
<keyword evidence="5" id="KW-0256">Endoplasmic reticulum</keyword>